<gene>
    <name evidence="4" type="ORF">OZSIB_1338</name>
</gene>
<dbReference type="InterPro" id="IPR003018">
    <property type="entry name" value="GAF"/>
</dbReference>
<evidence type="ECO:0000259" key="3">
    <source>
        <dbReference type="PROSITE" id="PS50887"/>
    </source>
</evidence>
<dbReference type="SMART" id="SM00065">
    <property type="entry name" value="GAF"/>
    <property type="match status" value="1"/>
</dbReference>
<dbReference type="EMBL" id="QOQW01000021">
    <property type="protein sequence ID" value="RCK78616.1"/>
    <property type="molecule type" value="Genomic_DNA"/>
</dbReference>
<dbReference type="InterPro" id="IPR029787">
    <property type="entry name" value="Nucleotide_cyclase"/>
</dbReference>
<accession>A0A367ZKI4</accession>
<name>A0A367ZKI4_9BACT</name>
<evidence type="ECO:0000313" key="5">
    <source>
        <dbReference type="Proteomes" id="UP000252355"/>
    </source>
</evidence>
<dbReference type="Proteomes" id="UP000252355">
    <property type="component" value="Unassembled WGS sequence"/>
</dbReference>
<dbReference type="PROSITE" id="PS50885">
    <property type="entry name" value="HAMP"/>
    <property type="match status" value="1"/>
</dbReference>
<keyword evidence="1" id="KW-0812">Transmembrane</keyword>
<dbReference type="InterPro" id="IPR043128">
    <property type="entry name" value="Rev_trsase/Diguanyl_cyclase"/>
</dbReference>
<feature type="domain" description="GGDEF" evidence="3">
    <location>
        <begin position="542"/>
        <end position="676"/>
    </location>
</feature>
<proteinExistence type="predicted"/>
<dbReference type="InterPro" id="IPR029016">
    <property type="entry name" value="GAF-like_dom_sf"/>
</dbReference>
<keyword evidence="1" id="KW-1133">Transmembrane helix</keyword>
<evidence type="ECO:0000313" key="4">
    <source>
        <dbReference type="EMBL" id="RCK78616.1"/>
    </source>
</evidence>
<dbReference type="GO" id="GO:0052621">
    <property type="term" value="F:diguanylate cyclase activity"/>
    <property type="evidence" value="ECO:0007669"/>
    <property type="project" value="TreeGrafter"/>
</dbReference>
<organism evidence="4 5">
    <name type="scientific">Candidatus Ozemobacter sibiricus</name>
    <dbReference type="NCBI Taxonomy" id="2268124"/>
    <lineage>
        <taxon>Bacteria</taxon>
        <taxon>Candidatus Ozemobacteria</taxon>
        <taxon>Candidatus Ozemobacterales</taxon>
        <taxon>Candidatus Ozemobacteraceae</taxon>
        <taxon>Candidatus Ozemobacter</taxon>
    </lineage>
</organism>
<feature type="transmembrane region" description="Helical" evidence="1">
    <location>
        <begin position="268"/>
        <end position="288"/>
    </location>
</feature>
<sequence>MIGLKSKFLLFFLLILVVPFSLFMAFSLRRAEEAARRDFRRRLEYAGSLFRASLADQMNSLRSRAKTLADFDFYTATKDGFDASATLPLLQDRLPRLGLDYLALIGDSSRILIAEGSPPGENLDRIIPSICHSPLSKNLFVLNKEPWILAAAEITKLRQGGKLHVVAAWRLPRDFADPLKPLTGAEFSLLYANRRILTTKMDVYMKRMVDTIPESPDATTGETVVLGRKHLFVREEALPGQISETIRLEITLPESEFINLGSSLHRDLLLFGGIGILLALATGSLLYMNVGTPITQLAEITTRVASGDFSIDLTSDRSDEIGLLYRNFTAMVRSLKEEQEQKNRRMYELNTLFEISNAVNYITDADELLKFLLSHAVEVLGAERGSIMLLDDQTDELVIRVGYGGRYRLLSSTPIKLGYGICGLVAKEGKGRICNAGFRDADFKNFGSILPVEDIRTLLCSPLKFKEGTIGVINIVNKRDGLEFGEADLALLNLIATQAAVTIENTKLYQLSITDGLTRLFVHRYFMARLSEEILRARRYGLKLALIMIDIDNFKQFNDLYGHQVGDQVLQRVALTIRETIRVGVDIPCRYGGEEMAIILPETRSDEAFFTAERIREAIAAQTISHPLGNLRITCSLGVASYPADAHDRDSLVMAADKAMYVSKQQGKNRTTAAGQA</sequence>
<dbReference type="SUPFAM" id="SSF158472">
    <property type="entry name" value="HAMP domain-like"/>
    <property type="match status" value="1"/>
</dbReference>
<dbReference type="CDD" id="cd06225">
    <property type="entry name" value="HAMP"/>
    <property type="match status" value="1"/>
</dbReference>
<dbReference type="Pfam" id="PF00672">
    <property type="entry name" value="HAMP"/>
    <property type="match status" value="1"/>
</dbReference>
<reference evidence="4 5" key="1">
    <citation type="submission" date="2018-05" db="EMBL/GenBank/DDBJ databases">
        <title>A metagenomic window into the 2 km-deep terrestrial subsurface aquifer revealed taxonomically and functionally diverse microbial community comprising novel uncultured bacterial lineages.</title>
        <authorList>
            <person name="Kadnikov V.V."/>
            <person name="Mardanov A.V."/>
            <person name="Beletsky A.V."/>
            <person name="Banks D."/>
            <person name="Pimenov N.V."/>
            <person name="Frank Y.A."/>
            <person name="Karnachuk O.V."/>
            <person name="Ravin N.V."/>
        </authorList>
    </citation>
    <scope>NUCLEOTIDE SEQUENCE [LARGE SCALE GENOMIC DNA]</scope>
    <source>
        <strain evidence="4">BY5</strain>
    </source>
</reference>
<dbReference type="InterPro" id="IPR000160">
    <property type="entry name" value="GGDEF_dom"/>
</dbReference>
<dbReference type="Pfam" id="PF13185">
    <property type="entry name" value="GAF_2"/>
    <property type="match status" value="1"/>
</dbReference>
<dbReference type="FunFam" id="3.30.70.270:FF:000001">
    <property type="entry name" value="Diguanylate cyclase domain protein"/>
    <property type="match status" value="1"/>
</dbReference>
<dbReference type="GO" id="GO:0016020">
    <property type="term" value="C:membrane"/>
    <property type="evidence" value="ECO:0007669"/>
    <property type="project" value="InterPro"/>
</dbReference>
<dbReference type="SMART" id="SM00304">
    <property type="entry name" value="HAMP"/>
    <property type="match status" value="1"/>
</dbReference>
<evidence type="ECO:0000259" key="2">
    <source>
        <dbReference type="PROSITE" id="PS50885"/>
    </source>
</evidence>
<dbReference type="NCBIfam" id="TIGR00254">
    <property type="entry name" value="GGDEF"/>
    <property type="match status" value="1"/>
</dbReference>
<dbReference type="Gene3D" id="3.30.70.270">
    <property type="match status" value="1"/>
</dbReference>
<evidence type="ECO:0000256" key="1">
    <source>
        <dbReference type="SAM" id="Phobius"/>
    </source>
</evidence>
<dbReference type="Gene3D" id="3.30.450.40">
    <property type="match status" value="1"/>
</dbReference>
<dbReference type="PROSITE" id="PS50887">
    <property type="entry name" value="GGDEF"/>
    <property type="match status" value="1"/>
</dbReference>
<dbReference type="Pfam" id="PF00990">
    <property type="entry name" value="GGDEF"/>
    <property type="match status" value="1"/>
</dbReference>
<protein>
    <submittedName>
        <fullName evidence="4">GGDEF/response regulator receiver domain protein</fullName>
    </submittedName>
</protein>
<dbReference type="SUPFAM" id="SSF55073">
    <property type="entry name" value="Nucleotide cyclase"/>
    <property type="match status" value="1"/>
</dbReference>
<dbReference type="GO" id="GO:0007165">
    <property type="term" value="P:signal transduction"/>
    <property type="evidence" value="ECO:0007669"/>
    <property type="project" value="InterPro"/>
</dbReference>
<keyword evidence="1" id="KW-0472">Membrane</keyword>
<dbReference type="SMART" id="SM00267">
    <property type="entry name" value="GGDEF"/>
    <property type="match status" value="1"/>
</dbReference>
<dbReference type="AlphaFoldDB" id="A0A367ZKI4"/>
<dbReference type="Gene3D" id="6.10.340.10">
    <property type="match status" value="1"/>
</dbReference>
<dbReference type="PANTHER" id="PTHR45138">
    <property type="entry name" value="REGULATORY COMPONENTS OF SENSORY TRANSDUCTION SYSTEM"/>
    <property type="match status" value="1"/>
</dbReference>
<comment type="caution">
    <text evidence="4">The sequence shown here is derived from an EMBL/GenBank/DDBJ whole genome shotgun (WGS) entry which is preliminary data.</text>
</comment>
<dbReference type="PANTHER" id="PTHR45138:SF9">
    <property type="entry name" value="DIGUANYLATE CYCLASE DGCM-RELATED"/>
    <property type="match status" value="1"/>
</dbReference>
<dbReference type="SUPFAM" id="SSF55781">
    <property type="entry name" value="GAF domain-like"/>
    <property type="match status" value="1"/>
</dbReference>
<dbReference type="CDD" id="cd01949">
    <property type="entry name" value="GGDEF"/>
    <property type="match status" value="1"/>
</dbReference>
<dbReference type="InterPro" id="IPR003660">
    <property type="entry name" value="HAMP_dom"/>
</dbReference>
<feature type="domain" description="HAMP" evidence="2">
    <location>
        <begin position="288"/>
        <end position="340"/>
    </location>
</feature>
<dbReference type="InterPro" id="IPR050469">
    <property type="entry name" value="Diguanylate_Cyclase"/>
</dbReference>